<dbReference type="EMBL" id="MN740345">
    <property type="protein sequence ID" value="QHU01520.1"/>
    <property type="molecule type" value="Genomic_DNA"/>
</dbReference>
<sequence>MDKVFVPIGKNKIENNNITYHSLKYDGFLTCLVDVIAIWKLYFIF</sequence>
<organism evidence="1">
    <name type="scientific">viral metagenome</name>
    <dbReference type="NCBI Taxonomy" id="1070528"/>
    <lineage>
        <taxon>unclassified sequences</taxon>
        <taxon>metagenomes</taxon>
        <taxon>organismal metagenomes</taxon>
    </lineage>
</organism>
<protein>
    <submittedName>
        <fullName evidence="1">Uncharacterized protein</fullName>
    </submittedName>
</protein>
<accession>A0A6C0J9H8</accession>
<name>A0A6C0J9H8_9ZZZZ</name>
<proteinExistence type="predicted"/>
<evidence type="ECO:0000313" key="1">
    <source>
        <dbReference type="EMBL" id="QHU01520.1"/>
    </source>
</evidence>
<dbReference type="AlphaFoldDB" id="A0A6C0J9H8"/>
<reference evidence="1" key="1">
    <citation type="journal article" date="2020" name="Nature">
        <title>Giant virus diversity and host interactions through global metagenomics.</title>
        <authorList>
            <person name="Schulz F."/>
            <person name="Roux S."/>
            <person name="Paez-Espino D."/>
            <person name="Jungbluth S."/>
            <person name="Walsh D.A."/>
            <person name="Denef V.J."/>
            <person name="McMahon K.D."/>
            <person name="Konstantinidis K.T."/>
            <person name="Eloe-Fadrosh E.A."/>
            <person name="Kyrpides N.C."/>
            <person name="Woyke T."/>
        </authorList>
    </citation>
    <scope>NUCLEOTIDE SEQUENCE</scope>
    <source>
        <strain evidence="1">GVMAG-M-3300025860-25</strain>
    </source>
</reference>